<dbReference type="PRINTS" id="PR00463">
    <property type="entry name" value="EP450I"/>
</dbReference>
<keyword evidence="9" id="KW-1185">Reference proteome</keyword>
<sequence>MTTSNVKPSLPLPPGSLGLPIIGETIAFLRDGQFAEKREKKYGPVFKTNIFGRPTVIMTGPEANQFLFANENKYFAATWPKSTRILLGPASLATQTGTFHQQRRKLMAQAFQPRALVGYLPAMEEITARYLQKWQGMGTLTWYPELRNYTFEIASRLLVGSEGGSDTPLIELFENWVAGLFTIALPLPGTPFRKALRCRQQLLAEMEKIIVRRQQAQDPGEDALGILLQARDEDGNALPLEELKDQILLLLFAGHETLTSAIASFCLLMAQHPDIATRARQEQQQFPSSEPLSLEQLKQMTYLDAVLKEVLRITPPVGGGFREIIQECEYAGYTLPKGWATQYNISKTHQDERVYPYHEAFNPDRFLGEGAVDKQQRFSYVPFGGGMRECLGKEFARLEMRIFAALLLRGYLWELLPEQDLTLLTIPTPHPRDGLKVKFTANVG</sequence>
<keyword evidence="5 7" id="KW-0408">Iron</keyword>
<evidence type="ECO:0000313" key="8">
    <source>
        <dbReference type="EMBL" id="MDJ1177090.1"/>
    </source>
</evidence>
<gene>
    <name evidence="8" type="ORF">PMG25_23645</name>
</gene>
<dbReference type="Proteomes" id="UP001235849">
    <property type="component" value="Unassembled WGS sequence"/>
</dbReference>
<dbReference type="PRINTS" id="PR00385">
    <property type="entry name" value="P450"/>
</dbReference>
<dbReference type="InterPro" id="IPR002401">
    <property type="entry name" value="Cyt_P450_E_grp-I"/>
</dbReference>
<keyword evidence="4 7" id="KW-0560">Oxidoreductase</keyword>
<protein>
    <submittedName>
        <fullName evidence="8">Cytochrome P450</fullName>
    </submittedName>
</protein>
<dbReference type="InterPro" id="IPR001128">
    <property type="entry name" value="Cyt_P450"/>
</dbReference>
<dbReference type="InterPro" id="IPR036396">
    <property type="entry name" value="Cyt_P450_sf"/>
</dbReference>
<proteinExistence type="inferred from homology"/>
<organism evidence="8 9">
    <name type="scientific">Roseofilum capinflatum BLCC-M114</name>
    <dbReference type="NCBI Taxonomy" id="3022440"/>
    <lineage>
        <taxon>Bacteria</taxon>
        <taxon>Bacillati</taxon>
        <taxon>Cyanobacteriota</taxon>
        <taxon>Cyanophyceae</taxon>
        <taxon>Desertifilales</taxon>
        <taxon>Desertifilaceae</taxon>
        <taxon>Roseofilum</taxon>
        <taxon>Roseofilum capinflatum</taxon>
    </lineage>
</organism>
<dbReference type="CDD" id="cd11044">
    <property type="entry name" value="CYP120A1_CYP26-like"/>
    <property type="match status" value="1"/>
</dbReference>
<dbReference type="PANTHER" id="PTHR24286">
    <property type="entry name" value="CYTOCHROME P450 26"/>
    <property type="match status" value="1"/>
</dbReference>
<dbReference type="InterPro" id="IPR017972">
    <property type="entry name" value="Cyt_P450_CS"/>
</dbReference>
<evidence type="ECO:0000313" key="9">
    <source>
        <dbReference type="Proteomes" id="UP001235849"/>
    </source>
</evidence>
<dbReference type="Pfam" id="PF00067">
    <property type="entry name" value="p450"/>
    <property type="match status" value="1"/>
</dbReference>
<dbReference type="EMBL" id="JAQOSO010000119">
    <property type="protein sequence ID" value="MDJ1177090.1"/>
    <property type="molecule type" value="Genomic_DNA"/>
</dbReference>
<evidence type="ECO:0000256" key="7">
    <source>
        <dbReference type="RuleBase" id="RU000461"/>
    </source>
</evidence>
<keyword evidence="6 7" id="KW-0503">Monooxygenase</keyword>
<keyword evidence="3 7" id="KW-0479">Metal-binding</keyword>
<accession>A0ABT7BD20</accession>
<comment type="caution">
    <text evidence="8">The sequence shown here is derived from an EMBL/GenBank/DDBJ whole genome shotgun (WGS) entry which is preliminary data.</text>
</comment>
<dbReference type="SUPFAM" id="SSF48264">
    <property type="entry name" value="Cytochrome P450"/>
    <property type="match status" value="1"/>
</dbReference>
<dbReference type="PROSITE" id="PS00086">
    <property type="entry name" value="CYTOCHROME_P450"/>
    <property type="match status" value="1"/>
</dbReference>
<evidence type="ECO:0000256" key="1">
    <source>
        <dbReference type="ARBA" id="ARBA00010617"/>
    </source>
</evidence>
<evidence type="ECO:0000256" key="2">
    <source>
        <dbReference type="ARBA" id="ARBA00022617"/>
    </source>
</evidence>
<dbReference type="Gene3D" id="1.10.630.10">
    <property type="entry name" value="Cytochrome P450"/>
    <property type="match status" value="1"/>
</dbReference>
<keyword evidence="2 7" id="KW-0349">Heme</keyword>
<dbReference type="RefSeq" id="WP_283769336.1">
    <property type="nucleotide sequence ID" value="NZ_JAQOSO010000119.1"/>
</dbReference>
<reference evidence="8 9" key="1">
    <citation type="submission" date="2023-01" db="EMBL/GenBank/DDBJ databases">
        <title>Novel diversity within Roseofilum (Cyanobacteria; Desertifilaceae) from marine benthic mats with descriptions of four novel species.</title>
        <authorList>
            <person name="Wang Y."/>
            <person name="Berthold D.E."/>
            <person name="Hu J."/>
            <person name="Lefler F.W."/>
            <person name="Laughinghouse H.D. IV."/>
        </authorList>
    </citation>
    <scope>NUCLEOTIDE SEQUENCE [LARGE SCALE GENOMIC DNA]</scope>
    <source>
        <strain evidence="8 9">BLCC-M114</strain>
    </source>
</reference>
<name>A0ABT7BD20_9CYAN</name>
<evidence type="ECO:0000256" key="6">
    <source>
        <dbReference type="ARBA" id="ARBA00023033"/>
    </source>
</evidence>
<evidence type="ECO:0000256" key="5">
    <source>
        <dbReference type="ARBA" id="ARBA00023004"/>
    </source>
</evidence>
<dbReference type="PANTHER" id="PTHR24286:SF384">
    <property type="entry name" value="P450, PUTATIVE (EUROFUNG)-RELATED"/>
    <property type="match status" value="1"/>
</dbReference>
<comment type="similarity">
    <text evidence="1 7">Belongs to the cytochrome P450 family.</text>
</comment>
<evidence type="ECO:0000256" key="4">
    <source>
        <dbReference type="ARBA" id="ARBA00023002"/>
    </source>
</evidence>
<evidence type="ECO:0000256" key="3">
    <source>
        <dbReference type="ARBA" id="ARBA00022723"/>
    </source>
</evidence>